<reference evidence="2 3" key="1">
    <citation type="journal article" date="2020" name="ISME J.">
        <title>Uncovering the hidden diversity of litter-decomposition mechanisms in mushroom-forming fungi.</title>
        <authorList>
            <person name="Floudas D."/>
            <person name="Bentzer J."/>
            <person name="Ahren D."/>
            <person name="Johansson T."/>
            <person name="Persson P."/>
            <person name="Tunlid A."/>
        </authorList>
    </citation>
    <scope>NUCLEOTIDE SEQUENCE [LARGE SCALE GENOMIC DNA]</scope>
    <source>
        <strain evidence="2 3">CBS 406.79</strain>
    </source>
</reference>
<dbReference type="GO" id="GO:0016616">
    <property type="term" value="F:oxidoreductase activity, acting on the CH-OH group of donors, NAD or NADP as acceptor"/>
    <property type="evidence" value="ECO:0007669"/>
    <property type="project" value="InterPro"/>
</dbReference>
<keyword evidence="3" id="KW-1185">Reference proteome</keyword>
<evidence type="ECO:0000313" key="3">
    <source>
        <dbReference type="Proteomes" id="UP000518752"/>
    </source>
</evidence>
<accession>A0A8H5HT56</accession>
<dbReference type="AlphaFoldDB" id="A0A8H5HT56"/>
<protein>
    <recommendedName>
        <fullName evidence="1">3-beta hydroxysteroid dehydrogenase/isomerase domain-containing protein</fullName>
    </recommendedName>
</protein>
<dbReference type="InterPro" id="IPR002225">
    <property type="entry name" value="3Beta_OHSteriod_DH/Estase"/>
</dbReference>
<dbReference type="PANTHER" id="PTHR48079:SF6">
    <property type="entry name" value="NAD(P)-BINDING DOMAIN-CONTAINING PROTEIN-RELATED"/>
    <property type="match status" value="1"/>
</dbReference>
<dbReference type="InterPro" id="IPR036291">
    <property type="entry name" value="NAD(P)-bd_dom_sf"/>
</dbReference>
<feature type="domain" description="3-beta hydroxysteroid dehydrogenase/isomerase" evidence="1">
    <location>
        <begin position="10"/>
        <end position="86"/>
    </location>
</feature>
<dbReference type="GO" id="GO:0004029">
    <property type="term" value="F:aldehyde dehydrogenase (NAD+) activity"/>
    <property type="evidence" value="ECO:0007669"/>
    <property type="project" value="TreeGrafter"/>
</dbReference>
<sequence length="364" mass="39742">MVNSKTAALLTGASGYLGGSLLVHLIRKFEIETRNVKLYTLVRKPEQVSQVHELGGDVTVLIGDVMDAEGMKKLIIDNSISIVIETVDARLFTVAQPCIEALAVVKEKLSVPVHFVHTSGAKMHSSQVGIDQSGFLNDDGDVYNTLARVDTQHPVMKKFVRVNNEIIDYAESKGVRSYIVAPPMVYGPGKGFGNKISIQNAALVRVARALGQLYQIDTTDTIWALMHIDDQCALYATVLAGVLDLKAPYGKDGFYFSENGTFSWRQLSLALLNALRKRNSLDAVDKLPVATEGDLVAMSQVLRCDVGMVPLSFAGNCLIRGNNARKLGWTPQYGVEHLMSSAEEEVAFIIKEDKVFAFPGAKLP</sequence>
<gene>
    <name evidence="2" type="ORF">D9757_004992</name>
</gene>
<dbReference type="EMBL" id="JAACJN010000024">
    <property type="protein sequence ID" value="KAF5389067.1"/>
    <property type="molecule type" value="Genomic_DNA"/>
</dbReference>
<dbReference type="SUPFAM" id="SSF51735">
    <property type="entry name" value="NAD(P)-binding Rossmann-fold domains"/>
    <property type="match status" value="1"/>
</dbReference>
<dbReference type="PANTHER" id="PTHR48079">
    <property type="entry name" value="PROTEIN YEEZ"/>
    <property type="match status" value="1"/>
</dbReference>
<dbReference type="OrthoDB" id="10262413at2759"/>
<dbReference type="Pfam" id="PF01073">
    <property type="entry name" value="3Beta_HSD"/>
    <property type="match status" value="1"/>
</dbReference>
<dbReference type="GO" id="GO:0005737">
    <property type="term" value="C:cytoplasm"/>
    <property type="evidence" value="ECO:0007669"/>
    <property type="project" value="TreeGrafter"/>
</dbReference>
<evidence type="ECO:0000259" key="1">
    <source>
        <dbReference type="Pfam" id="PF01073"/>
    </source>
</evidence>
<comment type="caution">
    <text evidence="2">The sequence shown here is derived from an EMBL/GenBank/DDBJ whole genome shotgun (WGS) entry which is preliminary data.</text>
</comment>
<dbReference type="Proteomes" id="UP000518752">
    <property type="component" value="Unassembled WGS sequence"/>
</dbReference>
<organism evidence="2 3">
    <name type="scientific">Collybiopsis confluens</name>
    <dbReference type="NCBI Taxonomy" id="2823264"/>
    <lineage>
        <taxon>Eukaryota</taxon>
        <taxon>Fungi</taxon>
        <taxon>Dikarya</taxon>
        <taxon>Basidiomycota</taxon>
        <taxon>Agaricomycotina</taxon>
        <taxon>Agaricomycetes</taxon>
        <taxon>Agaricomycetidae</taxon>
        <taxon>Agaricales</taxon>
        <taxon>Marasmiineae</taxon>
        <taxon>Omphalotaceae</taxon>
        <taxon>Collybiopsis</taxon>
    </lineage>
</organism>
<dbReference type="GO" id="GO:0006694">
    <property type="term" value="P:steroid biosynthetic process"/>
    <property type="evidence" value="ECO:0007669"/>
    <property type="project" value="InterPro"/>
</dbReference>
<dbReference type="Gene3D" id="3.40.50.720">
    <property type="entry name" value="NAD(P)-binding Rossmann-like Domain"/>
    <property type="match status" value="1"/>
</dbReference>
<proteinExistence type="predicted"/>
<dbReference type="InterPro" id="IPR051783">
    <property type="entry name" value="NAD(P)-dependent_oxidoreduct"/>
</dbReference>
<evidence type="ECO:0000313" key="2">
    <source>
        <dbReference type="EMBL" id="KAF5389067.1"/>
    </source>
</evidence>
<name>A0A8H5HT56_9AGAR</name>